<protein>
    <submittedName>
        <fullName evidence="9">PTS sugar transporter subunit IIB</fullName>
    </submittedName>
</protein>
<reference evidence="9" key="1">
    <citation type="submission" date="2022-07" db="EMBL/GenBank/DDBJ databases">
        <title>FELIX.</title>
        <authorList>
            <person name="Wan K.H."/>
            <person name="Park S."/>
            <person name="Lawrence Q."/>
            <person name="Eichenberger J.P."/>
            <person name="Booth B.W."/>
            <person name="Piaggio A.J."/>
            <person name="Chandler J.C."/>
            <person name="Franklin A.B."/>
            <person name="Celniker S.E."/>
        </authorList>
    </citation>
    <scope>NUCLEOTIDE SEQUENCE</scope>
    <source>
        <strain evidence="9">QA-1986 374</strain>
    </source>
</reference>
<evidence type="ECO:0000256" key="3">
    <source>
        <dbReference type="ARBA" id="ARBA00022490"/>
    </source>
</evidence>
<gene>
    <name evidence="9" type="ORF">NP439_21045</name>
</gene>
<evidence type="ECO:0000313" key="9">
    <source>
        <dbReference type="EMBL" id="UUI02498.1"/>
    </source>
</evidence>
<dbReference type="Gene3D" id="3.40.35.10">
    <property type="entry name" value="Phosphotransferase system, sorbose subfamily IIB component"/>
    <property type="match status" value="1"/>
</dbReference>
<keyword evidence="3" id="KW-0963">Cytoplasm</keyword>
<organism evidence="9 10">
    <name type="scientific">Oceanobacillus jeddahense</name>
    <dbReference type="NCBI Taxonomy" id="1462527"/>
    <lineage>
        <taxon>Bacteria</taxon>
        <taxon>Bacillati</taxon>
        <taxon>Bacillota</taxon>
        <taxon>Bacilli</taxon>
        <taxon>Bacillales</taxon>
        <taxon>Bacillaceae</taxon>
        <taxon>Oceanobacillus</taxon>
    </lineage>
</organism>
<evidence type="ECO:0000313" key="10">
    <source>
        <dbReference type="Proteomes" id="UP001059773"/>
    </source>
</evidence>
<keyword evidence="2" id="KW-0813">Transport</keyword>
<dbReference type="InterPro" id="IPR036667">
    <property type="entry name" value="PTS_IIB_sorbose-sp_sf"/>
</dbReference>
<feature type="domain" description="PTS EIIB type-4" evidence="8">
    <location>
        <begin position="1"/>
        <end position="163"/>
    </location>
</feature>
<evidence type="ECO:0000256" key="5">
    <source>
        <dbReference type="ARBA" id="ARBA00022679"/>
    </source>
</evidence>
<dbReference type="RefSeq" id="WP_256707736.1">
    <property type="nucleotide sequence ID" value="NZ_CP101914.1"/>
</dbReference>
<evidence type="ECO:0000256" key="1">
    <source>
        <dbReference type="ARBA" id="ARBA00004496"/>
    </source>
</evidence>
<keyword evidence="6" id="KW-0598">Phosphotransferase system</keyword>
<dbReference type="InterPro" id="IPR004720">
    <property type="entry name" value="PTS_IIB_sorbose-sp"/>
</dbReference>
<dbReference type="Proteomes" id="UP001059773">
    <property type="component" value="Chromosome"/>
</dbReference>
<accession>A0ABY5JTI6</accession>
<keyword evidence="5" id="KW-0808">Transferase</keyword>
<dbReference type="EMBL" id="CP101914">
    <property type="protein sequence ID" value="UUI02498.1"/>
    <property type="molecule type" value="Genomic_DNA"/>
</dbReference>
<dbReference type="Pfam" id="PF03830">
    <property type="entry name" value="PTSIIB_sorb"/>
    <property type="match status" value="1"/>
</dbReference>
<dbReference type="SUPFAM" id="SSF52728">
    <property type="entry name" value="PTS IIb component"/>
    <property type="match status" value="1"/>
</dbReference>
<name>A0ABY5JTI6_9BACI</name>
<comment type="subcellular location">
    <subcellularLocation>
        <location evidence="1">Cytoplasm</location>
    </subcellularLocation>
</comment>
<evidence type="ECO:0000256" key="4">
    <source>
        <dbReference type="ARBA" id="ARBA00022597"/>
    </source>
</evidence>
<evidence type="ECO:0000259" key="8">
    <source>
        <dbReference type="PROSITE" id="PS51101"/>
    </source>
</evidence>
<evidence type="ECO:0000256" key="7">
    <source>
        <dbReference type="ARBA" id="ARBA00022777"/>
    </source>
</evidence>
<keyword evidence="4 9" id="KW-0762">Sugar transport</keyword>
<evidence type="ECO:0000256" key="6">
    <source>
        <dbReference type="ARBA" id="ARBA00022683"/>
    </source>
</evidence>
<evidence type="ECO:0000256" key="2">
    <source>
        <dbReference type="ARBA" id="ARBA00022448"/>
    </source>
</evidence>
<keyword evidence="10" id="KW-1185">Reference proteome</keyword>
<sequence>MTITLARVDDRVIHGQTTTRWTKVRRVQGILVVSNDVAKDELRKKVLKAAAGNLKLGIYNIEQGVESVPKGMASNKDFFLISDSPQSFAKLLELGVDFGKTLNIGPMNSREGAKVLGRSVAIDQKDYEAFEYMDDKGINIEFQLLPDDERKSWEIMKSKFNAN</sequence>
<keyword evidence="7" id="KW-0418">Kinase</keyword>
<dbReference type="PROSITE" id="PS51101">
    <property type="entry name" value="PTS_EIIB_TYPE_4"/>
    <property type="match status" value="1"/>
</dbReference>
<proteinExistence type="predicted"/>